<evidence type="ECO:0000256" key="7">
    <source>
        <dbReference type="ARBA" id="ARBA00022741"/>
    </source>
</evidence>
<comment type="subcellular location">
    <subcellularLocation>
        <location evidence="1">Cell membrane</location>
        <topology evidence="1">Single-pass type I membrane protein</topology>
    </subcellularLocation>
</comment>
<dbReference type="Pfam" id="PF08276">
    <property type="entry name" value="PAN_2"/>
    <property type="match status" value="1"/>
</dbReference>
<dbReference type="InterPro" id="IPR001480">
    <property type="entry name" value="Bulb-type_lectin_dom"/>
</dbReference>
<feature type="domain" description="Apple" evidence="21">
    <location>
        <begin position="337"/>
        <end position="420"/>
    </location>
</feature>
<evidence type="ECO:0000256" key="5">
    <source>
        <dbReference type="ARBA" id="ARBA00022692"/>
    </source>
</evidence>
<evidence type="ECO:0000256" key="16">
    <source>
        <dbReference type="PIRNR" id="PIRNR000641"/>
    </source>
</evidence>
<evidence type="ECO:0000313" key="23">
    <source>
        <dbReference type="Proteomes" id="UP001459277"/>
    </source>
</evidence>
<dbReference type="GO" id="GO:0004674">
    <property type="term" value="F:protein serine/threonine kinase activity"/>
    <property type="evidence" value="ECO:0007669"/>
    <property type="project" value="UniProtKB-KW"/>
</dbReference>
<keyword evidence="23" id="KW-1185">Reference proteome</keyword>
<dbReference type="Gene3D" id="3.30.200.20">
    <property type="entry name" value="Phosphorylase Kinase, domain 1"/>
    <property type="match status" value="1"/>
</dbReference>
<evidence type="ECO:0000256" key="9">
    <source>
        <dbReference type="ARBA" id="ARBA00022840"/>
    </source>
</evidence>
<evidence type="ECO:0000256" key="10">
    <source>
        <dbReference type="ARBA" id="ARBA00022989"/>
    </source>
</evidence>
<dbReference type="FunFam" id="2.90.10.10:FF:000001">
    <property type="entry name" value="G-type lectin S-receptor-like serine/threonine-protein kinase"/>
    <property type="match status" value="1"/>
</dbReference>
<dbReference type="Pfam" id="PF00954">
    <property type="entry name" value="S_locus_glycop"/>
    <property type="match status" value="1"/>
</dbReference>
<keyword evidence="6 18" id="KW-0732">Signal</keyword>
<dbReference type="SMART" id="SM00220">
    <property type="entry name" value="S_TKc"/>
    <property type="match status" value="1"/>
</dbReference>
<dbReference type="PANTHER" id="PTHR27002:SF1082">
    <property type="entry name" value="OS06G0693000 PROTEIN"/>
    <property type="match status" value="1"/>
</dbReference>
<dbReference type="PANTHER" id="PTHR27002">
    <property type="entry name" value="RECEPTOR-LIKE SERINE/THREONINE-PROTEIN KINASE SD1-8"/>
    <property type="match status" value="1"/>
</dbReference>
<dbReference type="EMBL" id="JAZDWU010000002">
    <property type="protein sequence ID" value="KAL0012592.1"/>
    <property type="molecule type" value="Genomic_DNA"/>
</dbReference>
<gene>
    <name evidence="22" type="ORF">SO802_007700</name>
</gene>
<dbReference type="InterPro" id="IPR011009">
    <property type="entry name" value="Kinase-like_dom_sf"/>
</dbReference>
<evidence type="ECO:0000256" key="18">
    <source>
        <dbReference type="SAM" id="SignalP"/>
    </source>
</evidence>
<keyword evidence="8 16" id="KW-0418">Kinase</keyword>
<comment type="catalytic activity">
    <reaction evidence="15 16">
        <text>L-seryl-[protein] + ATP = O-phospho-L-seryl-[protein] + ADP + H(+)</text>
        <dbReference type="Rhea" id="RHEA:17989"/>
        <dbReference type="Rhea" id="RHEA-COMP:9863"/>
        <dbReference type="Rhea" id="RHEA-COMP:11604"/>
        <dbReference type="ChEBI" id="CHEBI:15378"/>
        <dbReference type="ChEBI" id="CHEBI:29999"/>
        <dbReference type="ChEBI" id="CHEBI:30616"/>
        <dbReference type="ChEBI" id="CHEBI:83421"/>
        <dbReference type="ChEBI" id="CHEBI:456216"/>
        <dbReference type="EC" id="2.7.11.1"/>
    </reaction>
</comment>
<evidence type="ECO:0000259" key="19">
    <source>
        <dbReference type="PROSITE" id="PS50011"/>
    </source>
</evidence>
<dbReference type="GO" id="GO:0005524">
    <property type="term" value="F:ATP binding"/>
    <property type="evidence" value="ECO:0007669"/>
    <property type="project" value="UniProtKB-KW"/>
</dbReference>
<dbReference type="Pfam" id="PF11883">
    <property type="entry name" value="DUF3403"/>
    <property type="match status" value="1"/>
</dbReference>
<keyword evidence="13" id="KW-0325">Glycoprotein</keyword>
<comment type="catalytic activity">
    <reaction evidence="14 16">
        <text>L-threonyl-[protein] + ATP = O-phospho-L-threonyl-[protein] + ADP + H(+)</text>
        <dbReference type="Rhea" id="RHEA:46608"/>
        <dbReference type="Rhea" id="RHEA-COMP:11060"/>
        <dbReference type="Rhea" id="RHEA-COMP:11605"/>
        <dbReference type="ChEBI" id="CHEBI:15378"/>
        <dbReference type="ChEBI" id="CHEBI:30013"/>
        <dbReference type="ChEBI" id="CHEBI:30616"/>
        <dbReference type="ChEBI" id="CHEBI:61977"/>
        <dbReference type="ChEBI" id="CHEBI:456216"/>
        <dbReference type="EC" id="2.7.11.1"/>
    </reaction>
</comment>
<dbReference type="InterPro" id="IPR024171">
    <property type="entry name" value="SRK-like_kinase"/>
</dbReference>
<name>A0AAW2DPC6_9ROSI</name>
<feature type="domain" description="Protein kinase" evidence="19">
    <location>
        <begin position="511"/>
        <end position="787"/>
    </location>
</feature>
<evidence type="ECO:0000259" key="21">
    <source>
        <dbReference type="PROSITE" id="PS50948"/>
    </source>
</evidence>
<keyword evidence="10 17" id="KW-1133">Transmembrane helix</keyword>
<feature type="transmembrane region" description="Helical" evidence="17">
    <location>
        <begin position="433"/>
        <end position="453"/>
    </location>
</feature>
<dbReference type="CDD" id="cd14066">
    <property type="entry name" value="STKc_IRAK"/>
    <property type="match status" value="1"/>
</dbReference>
<feature type="domain" description="Bulb-type lectin" evidence="20">
    <location>
        <begin position="25"/>
        <end position="148"/>
    </location>
</feature>
<dbReference type="InterPro" id="IPR000719">
    <property type="entry name" value="Prot_kinase_dom"/>
</dbReference>
<protein>
    <recommendedName>
        <fullName evidence="16">Receptor-like serine/threonine-protein kinase</fullName>
        <ecNumber evidence="16">2.7.11.1</ecNumber>
    </recommendedName>
</protein>
<dbReference type="PROSITE" id="PS50948">
    <property type="entry name" value="PAN"/>
    <property type="match status" value="1"/>
</dbReference>
<dbReference type="Proteomes" id="UP001459277">
    <property type="component" value="Unassembled WGS sequence"/>
</dbReference>
<dbReference type="SMART" id="SM00108">
    <property type="entry name" value="B_lectin"/>
    <property type="match status" value="1"/>
</dbReference>
<evidence type="ECO:0000256" key="17">
    <source>
        <dbReference type="SAM" id="Phobius"/>
    </source>
</evidence>
<dbReference type="PIRSF" id="PIRSF000641">
    <property type="entry name" value="SRK"/>
    <property type="match status" value="1"/>
</dbReference>
<dbReference type="SMART" id="SM00473">
    <property type="entry name" value="PAN_AP"/>
    <property type="match status" value="1"/>
</dbReference>
<keyword evidence="7 16" id="KW-0547">Nucleotide-binding</keyword>
<evidence type="ECO:0000256" key="2">
    <source>
        <dbReference type="ARBA" id="ARBA00022475"/>
    </source>
</evidence>
<keyword evidence="2" id="KW-1003">Cell membrane</keyword>
<sequence>MGRLSKSNFLSALCCLCLNLGVVAVDTIRSSQFIKDKNSDYMISNGSVFKLGFFSPVNSTNRYLGIWYNNISAFTVVWVANRQKPLNDSSGVLTISEDGNLVVLNGQKEILWSSNVNNSIANSNAQFLALGNLVLKENTTGTILWESFNNPSHIMLPEMKLSTNERTGEKVQLTSWKSPSDPSIGSFSGGIHRRSLIQAFVWKDGRPYFRSGPWNGQKFIGSPRYPPFHDIISLVQDQDGTTYLTSSLLSHSSHFVLTTQGNTEARYWDSEEGDWKVVWKAMNSVCDVYGTCGAFGSCNSTSSPICSCLEGFKPKNTEEWNRQNWTSGCVRKTPLQCGRVNSGEAGKMDVFLKLMMMKVPDFVEWSAAREEDCGQQCLQNCSCIAYAFDSGPGCMTWTRSLIDTQKISYGTGVDLHIRVAHLELDTEGDVRKIITITVIIGTIFISIFTYLLWRWMAKHKARRKKAEGMLNREAHKKFPSEDMLGDNLNQVKVQELPLFDFVKLASATNNFHESNKLGQGGFGPVYRGKLSDAQEIAIKRLSKTSGQGLEEFMNEVVVISKLQHRNLVRLLGCCAEGEERMLIYEYMPNKSLDAFLFDSPKEILLDWRKRFNIIEGIGRGLLYLHRDSRLRIIHRDLKASNILLDKDLNPKISDFGMARIFRCNEDQANTNRVVGTYGYMSPEYAMEGRFSEKSDVFSFGVLLLEILSGRRNSSFYHDEQSMSLLEHAWKLWKADNIVALIDPMISEPCYEMEVLRCIHVGLLCVQEFAKDRPTTSTVISMLKSEIVDLPHPKKPAFTERQIGLDTESSKLSQRKCSVNNVTITMVQGR</sequence>
<dbReference type="Pfam" id="PF01453">
    <property type="entry name" value="B_lectin"/>
    <property type="match status" value="1"/>
</dbReference>
<keyword evidence="12" id="KW-1015">Disulfide bond</keyword>
<evidence type="ECO:0000256" key="1">
    <source>
        <dbReference type="ARBA" id="ARBA00004251"/>
    </source>
</evidence>
<evidence type="ECO:0000256" key="14">
    <source>
        <dbReference type="ARBA" id="ARBA00047899"/>
    </source>
</evidence>
<comment type="caution">
    <text evidence="22">The sequence shown here is derived from an EMBL/GenBank/DDBJ whole genome shotgun (WGS) entry which is preliminary data.</text>
</comment>
<comment type="similarity">
    <text evidence="16">Belongs to the protein kinase superfamily. Ser/Thr protein kinase family.</text>
</comment>
<dbReference type="SUPFAM" id="SSF51110">
    <property type="entry name" value="alpha-D-mannose-specific plant lectins"/>
    <property type="match status" value="1"/>
</dbReference>
<dbReference type="InterPro" id="IPR003609">
    <property type="entry name" value="Pan_app"/>
</dbReference>
<keyword evidence="4 16" id="KW-0808">Transferase</keyword>
<feature type="chain" id="PRO_5043396815" description="Receptor-like serine/threonine-protein kinase" evidence="18">
    <location>
        <begin position="25"/>
        <end position="829"/>
    </location>
</feature>
<dbReference type="PROSITE" id="PS00108">
    <property type="entry name" value="PROTEIN_KINASE_ST"/>
    <property type="match status" value="1"/>
</dbReference>
<dbReference type="InterPro" id="IPR001245">
    <property type="entry name" value="Ser-Thr/Tyr_kinase_cat_dom"/>
</dbReference>
<dbReference type="GO" id="GO:0005886">
    <property type="term" value="C:plasma membrane"/>
    <property type="evidence" value="ECO:0007669"/>
    <property type="project" value="UniProtKB-SubCell"/>
</dbReference>
<evidence type="ECO:0000256" key="4">
    <source>
        <dbReference type="ARBA" id="ARBA00022679"/>
    </source>
</evidence>
<evidence type="ECO:0000256" key="12">
    <source>
        <dbReference type="ARBA" id="ARBA00023157"/>
    </source>
</evidence>
<proteinExistence type="inferred from homology"/>
<keyword evidence="11 17" id="KW-0472">Membrane</keyword>
<dbReference type="GO" id="GO:0048544">
    <property type="term" value="P:recognition of pollen"/>
    <property type="evidence" value="ECO:0007669"/>
    <property type="project" value="InterPro"/>
</dbReference>
<dbReference type="CDD" id="cd00028">
    <property type="entry name" value="B_lectin"/>
    <property type="match status" value="1"/>
</dbReference>
<feature type="signal peptide" evidence="18">
    <location>
        <begin position="1"/>
        <end position="24"/>
    </location>
</feature>
<keyword evidence="5 17" id="KW-0812">Transmembrane</keyword>
<dbReference type="InterPro" id="IPR021820">
    <property type="entry name" value="S-locus_recpt_kinase_C"/>
</dbReference>
<evidence type="ECO:0000256" key="3">
    <source>
        <dbReference type="ARBA" id="ARBA00022527"/>
    </source>
</evidence>
<dbReference type="InterPro" id="IPR036426">
    <property type="entry name" value="Bulb-type_lectin_dom_sf"/>
</dbReference>
<reference evidence="22 23" key="1">
    <citation type="submission" date="2024-01" db="EMBL/GenBank/DDBJ databases">
        <title>A telomere-to-telomere, gap-free genome of sweet tea (Lithocarpus litseifolius).</title>
        <authorList>
            <person name="Zhou J."/>
        </authorList>
    </citation>
    <scope>NUCLEOTIDE SEQUENCE [LARGE SCALE GENOMIC DNA]</scope>
    <source>
        <strain evidence="22">Zhou-2022a</strain>
        <tissue evidence="22">Leaf</tissue>
    </source>
</reference>
<dbReference type="InterPro" id="IPR000858">
    <property type="entry name" value="S_locus_glycoprot_dom"/>
</dbReference>
<dbReference type="PROSITE" id="PS50011">
    <property type="entry name" value="PROTEIN_KINASE_DOM"/>
    <property type="match status" value="1"/>
</dbReference>
<accession>A0AAW2DPC6</accession>
<dbReference type="EC" id="2.7.11.1" evidence="16"/>
<evidence type="ECO:0000256" key="15">
    <source>
        <dbReference type="ARBA" id="ARBA00048679"/>
    </source>
</evidence>
<dbReference type="AlphaFoldDB" id="A0AAW2DPC6"/>
<dbReference type="FunFam" id="3.30.200.20:FF:000195">
    <property type="entry name" value="G-type lectin S-receptor-like serine/threonine-protein kinase"/>
    <property type="match status" value="1"/>
</dbReference>
<dbReference type="FunFam" id="1.10.510.10:FF:000467">
    <property type="entry name" value="Liguleless narrow1"/>
    <property type="match status" value="1"/>
</dbReference>
<keyword evidence="3 16" id="KW-0723">Serine/threonine-protein kinase</keyword>
<dbReference type="Pfam" id="PF07714">
    <property type="entry name" value="PK_Tyr_Ser-Thr"/>
    <property type="match status" value="1"/>
</dbReference>
<evidence type="ECO:0000256" key="13">
    <source>
        <dbReference type="ARBA" id="ARBA00023180"/>
    </source>
</evidence>
<evidence type="ECO:0000256" key="8">
    <source>
        <dbReference type="ARBA" id="ARBA00022777"/>
    </source>
</evidence>
<dbReference type="SUPFAM" id="SSF56112">
    <property type="entry name" value="Protein kinase-like (PK-like)"/>
    <property type="match status" value="1"/>
</dbReference>
<dbReference type="InterPro" id="IPR008271">
    <property type="entry name" value="Ser/Thr_kinase_AS"/>
</dbReference>
<dbReference type="PROSITE" id="PS50927">
    <property type="entry name" value="BULB_LECTIN"/>
    <property type="match status" value="1"/>
</dbReference>
<organism evidence="22 23">
    <name type="scientific">Lithocarpus litseifolius</name>
    <dbReference type="NCBI Taxonomy" id="425828"/>
    <lineage>
        <taxon>Eukaryota</taxon>
        <taxon>Viridiplantae</taxon>
        <taxon>Streptophyta</taxon>
        <taxon>Embryophyta</taxon>
        <taxon>Tracheophyta</taxon>
        <taxon>Spermatophyta</taxon>
        <taxon>Magnoliopsida</taxon>
        <taxon>eudicotyledons</taxon>
        <taxon>Gunneridae</taxon>
        <taxon>Pentapetalae</taxon>
        <taxon>rosids</taxon>
        <taxon>fabids</taxon>
        <taxon>Fagales</taxon>
        <taxon>Fagaceae</taxon>
        <taxon>Lithocarpus</taxon>
    </lineage>
</organism>
<evidence type="ECO:0000256" key="6">
    <source>
        <dbReference type="ARBA" id="ARBA00022729"/>
    </source>
</evidence>
<evidence type="ECO:0000259" key="20">
    <source>
        <dbReference type="PROSITE" id="PS50927"/>
    </source>
</evidence>
<keyword evidence="9 16" id="KW-0067">ATP-binding</keyword>
<dbReference type="Gene3D" id="1.10.510.10">
    <property type="entry name" value="Transferase(Phosphotransferase) domain 1"/>
    <property type="match status" value="1"/>
</dbReference>
<dbReference type="CDD" id="cd01098">
    <property type="entry name" value="PAN_AP_plant"/>
    <property type="match status" value="1"/>
</dbReference>
<evidence type="ECO:0000313" key="22">
    <source>
        <dbReference type="EMBL" id="KAL0012592.1"/>
    </source>
</evidence>
<evidence type="ECO:0000256" key="11">
    <source>
        <dbReference type="ARBA" id="ARBA00023136"/>
    </source>
</evidence>
<dbReference type="Gene3D" id="2.90.10.10">
    <property type="entry name" value="Bulb-type lectin domain"/>
    <property type="match status" value="1"/>
</dbReference>